<name>A0A853DGF6_9MICO</name>
<protein>
    <submittedName>
        <fullName evidence="1">Uncharacterized protein</fullName>
    </submittedName>
</protein>
<evidence type="ECO:0000313" key="2">
    <source>
        <dbReference type="Proteomes" id="UP000571817"/>
    </source>
</evidence>
<accession>A0A853DGF6</accession>
<gene>
    <name evidence="1" type="ORF">HNR15_002841</name>
</gene>
<dbReference type="Proteomes" id="UP000571817">
    <property type="component" value="Unassembled WGS sequence"/>
</dbReference>
<reference evidence="1 2" key="1">
    <citation type="submission" date="2020-07" db="EMBL/GenBank/DDBJ databases">
        <title>Sequencing the genomes of 1000 actinobacteria strains.</title>
        <authorList>
            <person name="Klenk H.-P."/>
        </authorList>
    </citation>
    <scope>NUCLEOTIDE SEQUENCE [LARGE SCALE GENOMIC DNA]</scope>
    <source>
        <strain evidence="1 2">DSM 29531</strain>
    </source>
</reference>
<keyword evidence="2" id="KW-1185">Reference proteome</keyword>
<comment type="caution">
    <text evidence="1">The sequence shown here is derived from an EMBL/GenBank/DDBJ whole genome shotgun (WGS) entry which is preliminary data.</text>
</comment>
<sequence length="53" mass="5722">MEHPVAEANTAAIDTATVVIDRAAGRFFIREFWHEVVQNDGITAFSESGSGTV</sequence>
<dbReference type="EMBL" id="JACCFW010000001">
    <property type="protein sequence ID" value="NYJ75878.1"/>
    <property type="molecule type" value="Genomic_DNA"/>
</dbReference>
<dbReference type="AlphaFoldDB" id="A0A853DGF6"/>
<proteinExistence type="predicted"/>
<organism evidence="1 2">
    <name type="scientific">Allobranchiibius huperziae</name>
    <dbReference type="NCBI Taxonomy" id="1874116"/>
    <lineage>
        <taxon>Bacteria</taxon>
        <taxon>Bacillati</taxon>
        <taxon>Actinomycetota</taxon>
        <taxon>Actinomycetes</taxon>
        <taxon>Micrococcales</taxon>
        <taxon>Dermacoccaceae</taxon>
        <taxon>Allobranchiibius</taxon>
    </lineage>
</organism>
<evidence type="ECO:0000313" key="1">
    <source>
        <dbReference type="EMBL" id="NYJ75878.1"/>
    </source>
</evidence>